<keyword evidence="1" id="KW-0540">Nuclease</keyword>
<comment type="similarity">
    <text evidence="6">Belongs to the Vsr family.</text>
</comment>
<evidence type="ECO:0000256" key="7">
    <source>
        <dbReference type="SAM" id="MobiDB-lite"/>
    </source>
</evidence>
<dbReference type="NCBIfam" id="TIGR00632">
    <property type="entry name" value="vsr"/>
    <property type="match status" value="1"/>
</dbReference>
<comment type="caution">
    <text evidence="9">The sequence shown here is derived from an EMBL/GenBank/DDBJ whole genome shotgun (WGS) entry which is preliminary data.</text>
</comment>
<proteinExistence type="inferred from homology"/>
<feature type="domain" description="DUF559" evidence="8">
    <location>
        <begin position="98"/>
        <end position="133"/>
    </location>
</feature>
<keyword evidence="4" id="KW-0378">Hydrolase</keyword>
<reference evidence="10" key="1">
    <citation type="journal article" date="2019" name="Int. J. Syst. Evol. Microbiol.">
        <title>The Global Catalogue of Microorganisms (GCM) 10K type strain sequencing project: providing services to taxonomists for standard genome sequencing and annotation.</title>
        <authorList>
            <consortium name="The Broad Institute Genomics Platform"/>
            <consortium name="The Broad Institute Genome Sequencing Center for Infectious Disease"/>
            <person name="Wu L."/>
            <person name="Ma J."/>
        </authorList>
    </citation>
    <scope>NUCLEOTIDE SEQUENCE [LARGE SCALE GENOMIC DNA]</scope>
    <source>
        <strain evidence="10">CGMCC 4.7317</strain>
    </source>
</reference>
<organism evidence="9 10">
    <name type="scientific">Longivirga aurantiaca</name>
    <dbReference type="NCBI Taxonomy" id="1837743"/>
    <lineage>
        <taxon>Bacteria</taxon>
        <taxon>Bacillati</taxon>
        <taxon>Actinomycetota</taxon>
        <taxon>Actinomycetes</taxon>
        <taxon>Sporichthyales</taxon>
        <taxon>Sporichthyaceae</taxon>
        <taxon>Longivirga</taxon>
    </lineage>
</organism>
<accession>A0ABW1T1P8</accession>
<dbReference type="Pfam" id="PF03852">
    <property type="entry name" value="Vsr"/>
    <property type="match status" value="1"/>
</dbReference>
<gene>
    <name evidence="9" type="ORF">ACFQGU_09175</name>
</gene>
<evidence type="ECO:0000313" key="9">
    <source>
        <dbReference type="EMBL" id="MFC6238050.1"/>
    </source>
</evidence>
<keyword evidence="3" id="KW-0227">DNA damage</keyword>
<dbReference type="CDD" id="cd00221">
    <property type="entry name" value="Vsr"/>
    <property type="match status" value="1"/>
</dbReference>
<feature type="region of interest" description="Disordered" evidence="7">
    <location>
        <begin position="1"/>
        <end position="31"/>
    </location>
</feature>
<keyword evidence="10" id="KW-1185">Reference proteome</keyword>
<evidence type="ECO:0000256" key="5">
    <source>
        <dbReference type="ARBA" id="ARBA00023204"/>
    </source>
</evidence>
<evidence type="ECO:0000259" key="8">
    <source>
        <dbReference type="Pfam" id="PF04480"/>
    </source>
</evidence>
<evidence type="ECO:0000256" key="2">
    <source>
        <dbReference type="ARBA" id="ARBA00022759"/>
    </source>
</evidence>
<dbReference type="GO" id="GO:0004519">
    <property type="term" value="F:endonuclease activity"/>
    <property type="evidence" value="ECO:0007669"/>
    <property type="project" value="UniProtKB-KW"/>
</dbReference>
<keyword evidence="2 9" id="KW-0255">Endonuclease</keyword>
<evidence type="ECO:0000256" key="4">
    <source>
        <dbReference type="ARBA" id="ARBA00022801"/>
    </source>
</evidence>
<dbReference type="SUPFAM" id="SSF52980">
    <property type="entry name" value="Restriction endonuclease-like"/>
    <property type="match status" value="1"/>
</dbReference>
<dbReference type="InterPro" id="IPR004603">
    <property type="entry name" value="DNA_mismatch_endonuc_vsr"/>
</dbReference>
<dbReference type="Pfam" id="PF04480">
    <property type="entry name" value="DUF559"/>
    <property type="match status" value="1"/>
</dbReference>
<evidence type="ECO:0000256" key="6">
    <source>
        <dbReference type="ARBA" id="ARBA00029466"/>
    </source>
</evidence>
<dbReference type="InterPro" id="IPR007569">
    <property type="entry name" value="DUF559"/>
</dbReference>
<evidence type="ECO:0000313" key="10">
    <source>
        <dbReference type="Proteomes" id="UP001596138"/>
    </source>
</evidence>
<sequence length="151" mass="17228">MTTDADSWASSPAVRRSMLGNRRRDTGPEMAVRKRLHASGLRYSVDYPLPFDRRRRADVVFPRLRIAVFIDGCFWHSCPEHGTSPKSNESYWTPKLARNAQRDADTTSRLEAEGWTVLRFWEHEEPEAITEQVAATVAIRRQSSRGGRPGS</sequence>
<name>A0ABW1T1P8_9ACTN</name>
<evidence type="ECO:0000256" key="3">
    <source>
        <dbReference type="ARBA" id="ARBA00022763"/>
    </source>
</evidence>
<protein>
    <submittedName>
        <fullName evidence="9">Very short patch repair endonuclease</fullName>
    </submittedName>
</protein>
<evidence type="ECO:0000256" key="1">
    <source>
        <dbReference type="ARBA" id="ARBA00022722"/>
    </source>
</evidence>
<dbReference type="EMBL" id="JBHSTI010000008">
    <property type="protein sequence ID" value="MFC6238050.1"/>
    <property type="molecule type" value="Genomic_DNA"/>
</dbReference>
<dbReference type="Gene3D" id="3.40.960.10">
    <property type="entry name" value="VSR Endonuclease"/>
    <property type="match status" value="1"/>
</dbReference>
<feature type="compositionally biased region" description="Polar residues" evidence="7">
    <location>
        <begin position="1"/>
        <end position="10"/>
    </location>
</feature>
<dbReference type="RefSeq" id="WP_386765909.1">
    <property type="nucleotide sequence ID" value="NZ_JBHSTI010000008.1"/>
</dbReference>
<dbReference type="InterPro" id="IPR011335">
    <property type="entry name" value="Restrct_endonuc-II-like"/>
</dbReference>
<dbReference type="Proteomes" id="UP001596138">
    <property type="component" value="Unassembled WGS sequence"/>
</dbReference>
<keyword evidence="5" id="KW-0234">DNA repair</keyword>